<comment type="catalytic activity">
    <reaction evidence="4">
        <text>a 4-saturated-(3S)-3-hydroxyacyl-CoA = a (3E)-enoyl-CoA + H2O</text>
        <dbReference type="Rhea" id="RHEA:20724"/>
        <dbReference type="ChEBI" id="CHEBI:15377"/>
        <dbReference type="ChEBI" id="CHEBI:58521"/>
        <dbReference type="ChEBI" id="CHEBI:137480"/>
        <dbReference type="EC" id="4.2.1.17"/>
    </reaction>
</comment>
<sequence length="268" mass="28709">MSERFAAGSGEDIRVEREGSVATLVVDRPAQRNALSIPVCERMHEIMDGIERDPGIRVLVVTGTGPKSFVAGADINELVAYTPALAYRHIEVGHTLFTRIENLHVPTIAAVNGYCLGGGLEIAMACDIRIASANAKFGLPEMNIGMVPGWGGTERLQRLIGQSRAAAMMLTGEMITSDEALANGLVYRLFDSVDALRAGTDELAAKLAGFAPLTMRATKEMIGMSAGLSPQQVLQRDAAMLAFLLTTTDAREGLTAFLEKRPARYTGE</sequence>
<dbReference type="Proteomes" id="UP000749311">
    <property type="component" value="Unassembled WGS sequence"/>
</dbReference>
<comment type="caution">
    <text evidence="6">The sequence shown here is derived from an EMBL/GenBank/DDBJ whole genome shotgun (WGS) entry which is preliminary data.</text>
</comment>
<keyword evidence="2 6" id="KW-0456">Lyase</keyword>
<dbReference type="Gene3D" id="3.90.226.10">
    <property type="entry name" value="2-enoyl-CoA Hydratase, Chain A, domain 1"/>
    <property type="match status" value="1"/>
</dbReference>
<reference evidence="6 7" key="1">
    <citation type="submission" date="2020-02" db="EMBL/GenBank/DDBJ databases">
        <title>Sequencing the genomes of 1000 actinobacteria strains.</title>
        <authorList>
            <person name="Klenk H.-P."/>
        </authorList>
    </citation>
    <scope>NUCLEOTIDE SEQUENCE [LARGE SCALE GENOMIC DNA]</scope>
    <source>
        <strain evidence="6 7">DSM 19609</strain>
    </source>
</reference>
<proteinExistence type="inferred from homology"/>
<evidence type="ECO:0000256" key="4">
    <source>
        <dbReference type="ARBA" id="ARBA00023717"/>
    </source>
</evidence>
<dbReference type="InterPro" id="IPR001753">
    <property type="entry name" value="Enoyl-CoA_hydra/iso"/>
</dbReference>
<dbReference type="EMBL" id="JAAMOZ010000005">
    <property type="protein sequence ID" value="NIH58740.1"/>
    <property type="molecule type" value="Genomic_DNA"/>
</dbReference>
<dbReference type="InterPro" id="IPR014748">
    <property type="entry name" value="Enoyl-CoA_hydra_C"/>
</dbReference>
<dbReference type="SUPFAM" id="SSF52096">
    <property type="entry name" value="ClpP/crotonase"/>
    <property type="match status" value="1"/>
</dbReference>
<dbReference type="GO" id="GO:0004300">
    <property type="term" value="F:enoyl-CoA hydratase activity"/>
    <property type="evidence" value="ECO:0007669"/>
    <property type="project" value="UniProtKB-EC"/>
</dbReference>
<organism evidence="6 7">
    <name type="scientific">Brooklawnia cerclae</name>
    <dbReference type="NCBI Taxonomy" id="349934"/>
    <lineage>
        <taxon>Bacteria</taxon>
        <taxon>Bacillati</taxon>
        <taxon>Actinomycetota</taxon>
        <taxon>Actinomycetes</taxon>
        <taxon>Propionibacteriales</taxon>
        <taxon>Propionibacteriaceae</taxon>
        <taxon>Brooklawnia</taxon>
    </lineage>
</organism>
<dbReference type="PROSITE" id="PS00166">
    <property type="entry name" value="ENOYL_COA_HYDRATASE"/>
    <property type="match status" value="1"/>
</dbReference>
<evidence type="ECO:0000256" key="2">
    <source>
        <dbReference type="ARBA" id="ARBA00023239"/>
    </source>
</evidence>
<dbReference type="InterPro" id="IPR018376">
    <property type="entry name" value="Enoyl-CoA_hyd/isom_CS"/>
</dbReference>
<evidence type="ECO:0000256" key="1">
    <source>
        <dbReference type="ARBA" id="ARBA00005254"/>
    </source>
</evidence>
<name>A0ABX0SNX9_9ACTN</name>
<evidence type="ECO:0000313" key="6">
    <source>
        <dbReference type="EMBL" id="NIH58740.1"/>
    </source>
</evidence>
<comment type="similarity">
    <text evidence="1 5">Belongs to the enoyl-CoA hydratase/isomerase family.</text>
</comment>
<evidence type="ECO:0000256" key="5">
    <source>
        <dbReference type="RuleBase" id="RU003707"/>
    </source>
</evidence>
<dbReference type="PANTHER" id="PTHR11941:SF54">
    <property type="entry name" value="ENOYL-COA HYDRATASE, MITOCHONDRIAL"/>
    <property type="match status" value="1"/>
</dbReference>
<accession>A0ABX0SNX9</accession>
<dbReference type="EC" id="4.2.1.17" evidence="6"/>
<evidence type="ECO:0000256" key="3">
    <source>
        <dbReference type="ARBA" id="ARBA00023709"/>
    </source>
</evidence>
<dbReference type="CDD" id="cd06558">
    <property type="entry name" value="crotonase-like"/>
    <property type="match status" value="1"/>
</dbReference>
<gene>
    <name evidence="6" type="ORF">FB473_003441</name>
</gene>
<dbReference type="RefSeq" id="WP_167171787.1">
    <property type="nucleotide sequence ID" value="NZ_BAAAOO010000006.1"/>
</dbReference>
<dbReference type="PANTHER" id="PTHR11941">
    <property type="entry name" value="ENOYL-COA HYDRATASE-RELATED"/>
    <property type="match status" value="1"/>
</dbReference>
<dbReference type="InterPro" id="IPR029045">
    <property type="entry name" value="ClpP/crotonase-like_dom_sf"/>
</dbReference>
<evidence type="ECO:0000313" key="7">
    <source>
        <dbReference type="Proteomes" id="UP000749311"/>
    </source>
</evidence>
<dbReference type="Pfam" id="PF00378">
    <property type="entry name" value="ECH_1"/>
    <property type="match status" value="1"/>
</dbReference>
<comment type="catalytic activity">
    <reaction evidence="3">
        <text>a (3S)-3-hydroxyacyl-CoA = a (2E)-enoyl-CoA + H2O</text>
        <dbReference type="Rhea" id="RHEA:16105"/>
        <dbReference type="ChEBI" id="CHEBI:15377"/>
        <dbReference type="ChEBI" id="CHEBI:57318"/>
        <dbReference type="ChEBI" id="CHEBI:58856"/>
        <dbReference type="EC" id="4.2.1.17"/>
    </reaction>
</comment>
<dbReference type="Gene3D" id="1.10.12.10">
    <property type="entry name" value="Lyase 2-enoyl-coa Hydratase, Chain A, domain 2"/>
    <property type="match status" value="1"/>
</dbReference>
<keyword evidence="7" id="KW-1185">Reference proteome</keyword>
<protein>
    <submittedName>
        <fullName evidence="6">Enoyl-CoA hydratase</fullName>
        <ecNumber evidence="6">4.2.1.17</ecNumber>
    </submittedName>
</protein>